<dbReference type="GO" id="GO:0003678">
    <property type="term" value="F:DNA helicase activity"/>
    <property type="evidence" value="ECO:0007669"/>
    <property type="project" value="UniProtKB-EC"/>
</dbReference>
<evidence type="ECO:0000256" key="9">
    <source>
        <dbReference type="ARBA" id="ARBA00048988"/>
    </source>
</evidence>
<dbReference type="InterPro" id="IPR014001">
    <property type="entry name" value="Helicase_ATP-bd"/>
</dbReference>
<keyword evidence="4" id="KW-0347">Helicase</keyword>
<dbReference type="PRINTS" id="PR00851">
    <property type="entry name" value="XRODRMPGMNTB"/>
</dbReference>
<dbReference type="SMART" id="SM00487">
    <property type="entry name" value="DEXDc"/>
    <property type="match status" value="1"/>
</dbReference>
<keyword evidence="5" id="KW-0067">ATP-binding</keyword>
<organism evidence="12 13">
    <name type="scientific">Micromonospora luteifusca</name>
    <dbReference type="NCBI Taxonomy" id="709860"/>
    <lineage>
        <taxon>Bacteria</taxon>
        <taxon>Bacillati</taxon>
        <taxon>Actinomycetota</taxon>
        <taxon>Actinomycetes</taxon>
        <taxon>Micromonosporales</taxon>
        <taxon>Micromonosporaceae</taxon>
        <taxon>Micromonospora</taxon>
    </lineage>
</organism>
<feature type="domain" description="Helicase ATP-binding" evidence="10">
    <location>
        <begin position="196"/>
        <end position="350"/>
    </location>
</feature>
<dbReference type="Pfam" id="PF16203">
    <property type="entry name" value="ERCC3_RAD25_C"/>
    <property type="match status" value="1"/>
</dbReference>
<keyword evidence="13" id="KW-1185">Reference proteome</keyword>
<gene>
    <name evidence="12" type="ORF">JOD64_003368</name>
</gene>
<evidence type="ECO:0000259" key="10">
    <source>
        <dbReference type="PROSITE" id="PS51192"/>
    </source>
</evidence>
<dbReference type="InterPro" id="IPR050615">
    <property type="entry name" value="ATP-dep_DNA_Helicase"/>
</dbReference>
<evidence type="ECO:0000256" key="3">
    <source>
        <dbReference type="ARBA" id="ARBA00022801"/>
    </source>
</evidence>
<dbReference type="SUPFAM" id="SSF52540">
    <property type="entry name" value="P-loop containing nucleoside triphosphate hydrolases"/>
    <property type="match status" value="2"/>
</dbReference>
<dbReference type="InterPro" id="IPR032830">
    <property type="entry name" value="XPB/Ssl2_N"/>
</dbReference>
<evidence type="ECO:0000256" key="6">
    <source>
        <dbReference type="ARBA" id="ARBA00023235"/>
    </source>
</evidence>
<dbReference type="InterPro" id="IPR027417">
    <property type="entry name" value="P-loop_NTPase"/>
</dbReference>
<comment type="similarity">
    <text evidence="1">Belongs to the helicase family. RAD25/XPB subfamily.</text>
</comment>
<evidence type="ECO:0000256" key="5">
    <source>
        <dbReference type="ARBA" id="ARBA00022840"/>
    </source>
</evidence>
<proteinExistence type="inferred from homology"/>
<dbReference type="EC" id="5.6.2.4" evidence="8"/>
<dbReference type="NCBIfam" id="NF045503">
    <property type="entry name" value="repair_heli_XPB"/>
    <property type="match status" value="1"/>
</dbReference>
<dbReference type="Pfam" id="PF13625">
    <property type="entry name" value="Helicase_C_3"/>
    <property type="match status" value="1"/>
</dbReference>
<dbReference type="SMART" id="SM00490">
    <property type="entry name" value="HELICc"/>
    <property type="match status" value="1"/>
</dbReference>
<dbReference type="PROSITE" id="PS51194">
    <property type="entry name" value="HELICASE_CTER"/>
    <property type="match status" value="1"/>
</dbReference>
<evidence type="ECO:0000313" key="13">
    <source>
        <dbReference type="Proteomes" id="UP000764837"/>
    </source>
</evidence>
<dbReference type="GO" id="GO:0016787">
    <property type="term" value="F:hydrolase activity"/>
    <property type="evidence" value="ECO:0007669"/>
    <property type="project" value="UniProtKB-KW"/>
</dbReference>
<keyword evidence="2" id="KW-0547">Nucleotide-binding</keyword>
<dbReference type="PANTHER" id="PTHR11274">
    <property type="entry name" value="RAD25/XP-B DNA REPAIR HELICASE"/>
    <property type="match status" value="1"/>
</dbReference>
<comment type="catalytic activity">
    <reaction evidence="9">
        <text>ATP + H2O = ADP + phosphate + H(+)</text>
        <dbReference type="Rhea" id="RHEA:13065"/>
        <dbReference type="ChEBI" id="CHEBI:15377"/>
        <dbReference type="ChEBI" id="CHEBI:15378"/>
        <dbReference type="ChEBI" id="CHEBI:30616"/>
        <dbReference type="ChEBI" id="CHEBI:43474"/>
        <dbReference type="ChEBI" id="CHEBI:456216"/>
        <dbReference type="EC" id="5.6.2.4"/>
    </reaction>
</comment>
<dbReference type="PANTHER" id="PTHR11274:SF0">
    <property type="entry name" value="GENERAL TRANSCRIPTION AND DNA REPAIR FACTOR IIH HELICASE SUBUNIT XPB"/>
    <property type="match status" value="1"/>
</dbReference>
<sequence length="559" mass="61804">MSGGPLIVQSDKTLLLEIDHPDAQACRMAIAPFAELERSPEHVHTYRLTPLGLWNARAAGHDAEGVVDSLIKYSRYPVPHALLVDVADTMDRYGRLQLANDPAYGLVLRALDRLVLIEVAKSKKLAGMLGDKIDDDTIRVHPSERGRLKQALLKLGWPAEDLAGYVDGEAHPIELAEAGKDGRKPWTLRSYQREAVEAFWAGGSGVVVLPCGAGKTLVGAAAMAEAKATTLILVTNTVAGRQWKRELIARTSLTEEEIGEYSGERKEIRPVTIATYQVLTSRRGGAFTHLDLFGARDWGLVVYDEVHLLPAPIFRFTADLQARRRLGLTATLVREDGREGDVFSLIGPKRYDAPWKDIESQGWIAPAECTEVRVTLTDAERMSYATAEAEERYRMAATARTKLPVVKALVDRHPDDQVLVIGAYIDQLHQLGEYLDAPIIQGSTTNKERERLFDAFRTGEIRTLVISKVGNFSIDLPEAAVAIQVSGTFGSRQEEAQRLGRVLRPKADGRQAHFYTVVSRDTIDTEYAAHRQRFLAEQGYAYTIVDADDVLGPSLPSFD</sequence>
<keyword evidence="6" id="KW-0413">Isomerase</keyword>
<protein>
    <recommendedName>
        <fullName evidence="8">DNA 3'-5' helicase</fullName>
        <ecNumber evidence="8">5.6.2.4</ecNumber>
    </recommendedName>
</protein>
<accession>A0ABS2LVC7</accession>
<evidence type="ECO:0000313" key="12">
    <source>
        <dbReference type="EMBL" id="MBM7492146.1"/>
    </source>
</evidence>
<dbReference type="Proteomes" id="UP000764837">
    <property type="component" value="Unassembled WGS sequence"/>
</dbReference>
<evidence type="ECO:0000259" key="11">
    <source>
        <dbReference type="PROSITE" id="PS51194"/>
    </source>
</evidence>
<dbReference type="RefSeq" id="WP_204943076.1">
    <property type="nucleotide sequence ID" value="NZ_JAFBBP010000001.1"/>
</dbReference>
<dbReference type="InterPro" id="IPR001650">
    <property type="entry name" value="Helicase_C-like"/>
</dbReference>
<dbReference type="Pfam" id="PF04851">
    <property type="entry name" value="ResIII"/>
    <property type="match status" value="1"/>
</dbReference>
<dbReference type="InterPro" id="IPR032438">
    <property type="entry name" value="ERCC3_RAD25_C"/>
</dbReference>
<dbReference type="EMBL" id="JAFBBP010000001">
    <property type="protein sequence ID" value="MBM7492146.1"/>
    <property type="molecule type" value="Genomic_DNA"/>
</dbReference>
<reference evidence="12 13" key="1">
    <citation type="submission" date="2021-01" db="EMBL/GenBank/DDBJ databases">
        <title>Sequencing the genomes of 1000 actinobacteria strains.</title>
        <authorList>
            <person name="Klenk H.-P."/>
        </authorList>
    </citation>
    <scope>NUCLEOTIDE SEQUENCE [LARGE SCALE GENOMIC DNA]</scope>
    <source>
        <strain evidence="12 13">DSM 100204</strain>
    </source>
</reference>
<dbReference type="Gene3D" id="3.40.50.300">
    <property type="entry name" value="P-loop containing nucleotide triphosphate hydrolases"/>
    <property type="match status" value="2"/>
</dbReference>
<feature type="domain" description="Helicase C-terminal" evidence="11">
    <location>
        <begin position="405"/>
        <end position="552"/>
    </location>
</feature>
<evidence type="ECO:0000256" key="1">
    <source>
        <dbReference type="ARBA" id="ARBA00006637"/>
    </source>
</evidence>
<comment type="catalytic activity">
    <reaction evidence="7">
        <text>Couples ATP hydrolysis with the unwinding of duplex DNA by translocating in the 3'-5' direction.</text>
        <dbReference type="EC" id="5.6.2.4"/>
    </reaction>
</comment>
<evidence type="ECO:0000256" key="4">
    <source>
        <dbReference type="ARBA" id="ARBA00022806"/>
    </source>
</evidence>
<dbReference type="PROSITE" id="PS51192">
    <property type="entry name" value="HELICASE_ATP_BIND_1"/>
    <property type="match status" value="1"/>
</dbReference>
<name>A0ABS2LVC7_9ACTN</name>
<dbReference type="InterPro" id="IPR006935">
    <property type="entry name" value="Helicase/UvrB_N"/>
</dbReference>
<keyword evidence="3 12" id="KW-0378">Hydrolase</keyword>
<evidence type="ECO:0000256" key="2">
    <source>
        <dbReference type="ARBA" id="ARBA00022741"/>
    </source>
</evidence>
<dbReference type="CDD" id="cd18789">
    <property type="entry name" value="SF2_C_XPB"/>
    <property type="match status" value="1"/>
</dbReference>
<evidence type="ECO:0000256" key="7">
    <source>
        <dbReference type="ARBA" id="ARBA00034617"/>
    </source>
</evidence>
<comment type="caution">
    <text evidence="12">The sequence shown here is derived from an EMBL/GenBank/DDBJ whole genome shotgun (WGS) entry which is preliminary data.</text>
</comment>
<evidence type="ECO:0000256" key="8">
    <source>
        <dbReference type="ARBA" id="ARBA00034808"/>
    </source>
</evidence>